<reference evidence="2" key="2">
    <citation type="submission" date="2023-11" db="UniProtKB">
        <authorList>
            <consortium name="WormBaseParasite"/>
        </authorList>
    </citation>
    <scope>IDENTIFICATION</scope>
</reference>
<name>A0AA85KEJ2_TRIRE</name>
<protein>
    <submittedName>
        <fullName evidence="2">Uncharacterized protein</fullName>
    </submittedName>
</protein>
<evidence type="ECO:0000313" key="1">
    <source>
        <dbReference type="Proteomes" id="UP000050795"/>
    </source>
</evidence>
<dbReference type="Proteomes" id="UP000050795">
    <property type="component" value="Unassembled WGS sequence"/>
</dbReference>
<evidence type="ECO:0000313" key="2">
    <source>
        <dbReference type="WBParaSite" id="TREG1_97620.1"/>
    </source>
</evidence>
<dbReference type="AlphaFoldDB" id="A0AA85KEJ2"/>
<reference evidence="1" key="1">
    <citation type="submission" date="2022-06" db="EMBL/GenBank/DDBJ databases">
        <authorList>
            <person name="Berger JAMES D."/>
            <person name="Berger JAMES D."/>
        </authorList>
    </citation>
    <scope>NUCLEOTIDE SEQUENCE [LARGE SCALE GENOMIC DNA]</scope>
</reference>
<proteinExistence type="predicted"/>
<organism evidence="1 2">
    <name type="scientific">Trichobilharzia regenti</name>
    <name type="common">Nasal bird schistosome</name>
    <dbReference type="NCBI Taxonomy" id="157069"/>
    <lineage>
        <taxon>Eukaryota</taxon>
        <taxon>Metazoa</taxon>
        <taxon>Spiralia</taxon>
        <taxon>Lophotrochozoa</taxon>
        <taxon>Platyhelminthes</taxon>
        <taxon>Trematoda</taxon>
        <taxon>Digenea</taxon>
        <taxon>Strigeidida</taxon>
        <taxon>Schistosomatoidea</taxon>
        <taxon>Schistosomatidae</taxon>
        <taxon>Trichobilharzia</taxon>
    </lineage>
</organism>
<keyword evidence="1" id="KW-1185">Reference proteome</keyword>
<accession>A0AA85KEJ2</accession>
<sequence length="432" mass="50392">MLDELVKTHLDRIQKQLDNYRRYPQQTDDKMLENHLELNYGRYHRAYEKLKALKQPLDSDKQSTQMTSENPKNDMDNFMKFMMLQQLQQQNVLWQSALLKTFSKEDRVQYMMQYPPMDFMRYQNADTEKKQLAIESKTNDKRPEIAKNSYVFQDHENARRLRIFGYIELFAIIMKKSVNQPPFSLSKAENFGVLLRHSIQNAADYLTNVDNSLGSKLELMNSEKGYQFHLLLDAKLDRNKKKTLKTELLQFLDCILTEITKNMSTKPLFAVTRNSAVYAMLLKGQVYPKNYFITLELSYINLTESNTLRAVTLLEAKILLFGLIFLRVLILKLFLGYELGSSSEAAKQNRVSMCRKVIASVCVYIYRKIMTEITSERVRKSQVAIPTEIEAMILNDAEMKEVYRIVNGATLTNFIGKCKQWLQEYASGLLAL</sequence>
<dbReference type="WBParaSite" id="TREG1_97620.1">
    <property type="protein sequence ID" value="TREG1_97620.1"/>
    <property type="gene ID" value="TREG1_97620"/>
</dbReference>